<dbReference type="InterPro" id="IPR036291">
    <property type="entry name" value="NAD(P)-bd_dom_sf"/>
</dbReference>
<gene>
    <name evidence="4" type="ORF">RRF57_009344</name>
</gene>
<proteinExistence type="inferred from homology"/>
<dbReference type="InterPro" id="IPR002347">
    <property type="entry name" value="SDR_fam"/>
</dbReference>
<keyword evidence="2" id="KW-0521">NADP</keyword>
<dbReference type="SUPFAM" id="SSF51735">
    <property type="entry name" value="NAD(P)-binding Rossmann-fold domains"/>
    <property type="match status" value="1"/>
</dbReference>
<evidence type="ECO:0000313" key="5">
    <source>
        <dbReference type="Proteomes" id="UP001305414"/>
    </source>
</evidence>
<comment type="similarity">
    <text evidence="1">Belongs to the short-chain dehydrogenases/reductases (SDR) family.</text>
</comment>
<dbReference type="EMBL" id="JAWHQM010000034">
    <property type="protein sequence ID" value="KAK5633630.1"/>
    <property type="molecule type" value="Genomic_DNA"/>
</dbReference>
<dbReference type="Proteomes" id="UP001305414">
    <property type="component" value="Unassembled WGS sequence"/>
</dbReference>
<sequence length="325" mass="34763">MGSQWSQFFPPKPNFGEIGSQDGKVFIVTGGASGIGYELTKMLYQRGGHVYIAGRSESKVQAAIKELVGSTPAGTSVGKLDSLPLELDDLTSIKASVDEFKSKETKLHVLWNNAGVSRPPVGSSSKQGIELQLATNCLGPFLFTQLLLPVMQATASIEIGGGQAFGSVRVVWTSSQSVELTAPKGGIIMSELQHPPADATRLYNTSKAGNMFLASELARRHGIASVSTNPGAASTNLFRHTPSVKYLAWPLLHKPAMAALTQLFAGVAKEIGEEDLKGGYIIPWGRVSTNLRDDLHAAMKLPEEGGSGRASEFWDFCEEATSKFH</sequence>
<organism evidence="4 5">
    <name type="scientific">Xylaria bambusicola</name>
    <dbReference type="NCBI Taxonomy" id="326684"/>
    <lineage>
        <taxon>Eukaryota</taxon>
        <taxon>Fungi</taxon>
        <taxon>Dikarya</taxon>
        <taxon>Ascomycota</taxon>
        <taxon>Pezizomycotina</taxon>
        <taxon>Sordariomycetes</taxon>
        <taxon>Xylariomycetidae</taxon>
        <taxon>Xylariales</taxon>
        <taxon>Xylariaceae</taxon>
        <taxon>Xylaria</taxon>
    </lineage>
</organism>
<evidence type="ECO:0000313" key="4">
    <source>
        <dbReference type="EMBL" id="KAK5633630.1"/>
    </source>
</evidence>
<keyword evidence="5" id="KW-1185">Reference proteome</keyword>
<reference evidence="4 5" key="1">
    <citation type="submission" date="2023-10" db="EMBL/GenBank/DDBJ databases">
        <title>Draft genome sequence of Xylaria bambusicola isolate GMP-LS, the root and basal stem rot pathogen of sugarcane in Indonesia.</title>
        <authorList>
            <person name="Selvaraj P."/>
            <person name="Muralishankar V."/>
            <person name="Muruganantham S."/>
            <person name="Sp S."/>
            <person name="Haryani S."/>
            <person name="Lau K.J.X."/>
            <person name="Naqvi N.I."/>
        </authorList>
    </citation>
    <scope>NUCLEOTIDE SEQUENCE [LARGE SCALE GENOMIC DNA]</scope>
    <source>
        <strain evidence="4">GMP-LS</strain>
    </source>
</reference>
<evidence type="ECO:0000256" key="3">
    <source>
        <dbReference type="ARBA" id="ARBA00023002"/>
    </source>
</evidence>
<evidence type="ECO:0000256" key="1">
    <source>
        <dbReference type="ARBA" id="ARBA00006484"/>
    </source>
</evidence>
<evidence type="ECO:0008006" key="6">
    <source>
        <dbReference type="Google" id="ProtNLM"/>
    </source>
</evidence>
<dbReference type="GO" id="GO:0016491">
    <property type="term" value="F:oxidoreductase activity"/>
    <property type="evidence" value="ECO:0007669"/>
    <property type="project" value="UniProtKB-KW"/>
</dbReference>
<dbReference type="PRINTS" id="PR00081">
    <property type="entry name" value="GDHRDH"/>
</dbReference>
<comment type="caution">
    <text evidence="4">The sequence shown here is derived from an EMBL/GenBank/DDBJ whole genome shotgun (WGS) entry which is preliminary data.</text>
</comment>
<protein>
    <recommendedName>
        <fullName evidence="6">Short-chain dehydrogenase</fullName>
    </recommendedName>
</protein>
<evidence type="ECO:0000256" key="2">
    <source>
        <dbReference type="ARBA" id="ARBA00022857"/>
    </source>
</evidence>
<dbReference type="Pfam" id="PF00106">
    <property type="entry name" value="adh_short"/>
    <property type="match status" value="1"/>
</dbReference>
<dbReference type="Gene3D" id="3.40.50.720">
    <property type="entry name" value="NAD(P)-binding Rossmann-like Domain"/>
    <property type="match status" value="1"/>
</dbReference>
<dbReference type="PANTHER" id="PTHR24320">
    <property type="entry name" value="RETINOL DEHYDROGENASE"/>
    <property type="match status" value="1"/>
</dbReference>
<dbReference type="AlphaFoldDB" id="A0AAN7UJG6"/>
<accession>A0AAN7UJG6</accession>
<dbReference type="PANTHER" id="PTHR24320:SF236">
    <property type="entry name" value="SHORT-CHAIN DEHYDROGENASE-RELATED"/>
    <property type="match status" value="1"/>
</dbReference>
<name>A0AAN7UJG6_9PEZI</name>
<keyword evidence="3" id="KW-0560">Oxidoreductase</keyword>